<proteinExistence type="predicted"/>
<sequence>MPEAIPVSTDQKSTRILARTFFTQLRASGYTPHQVIGIATELLELVTTDLREGGDKAAAAQATPESAPEWQQRA</sequence>
<keyword evidence="3" id="KW-1185">Reference proteome</keyword>
<evidence type="ECO:0000313" key="2">
    <source>
        <dbReference type="EMBL" id="RKH64545.1"/>
    </source>
</evidence>
<dbReference type="Proteomes" id="UP000272888">
    <property type="component" value="Unassembled WGS sequence"/>
</dbReference>
<evidence type="ECO:0000313" key="3">
    <source>
        <dbReference type="Proteomes" id="UP000272888"/>
    </source>
</evidence>
<gene>
    <name evidence="2" type="ORF">D7V93_07175</name>
</gene>
<organism evidence="2 3">
    <name type="scientific">Corallococcus llansteffanensis</name>
    <dbReference type="NCBI Taxonomy" id="2316731"/>
    <lineage>
        <taxon>Bacteria</taxon>
        <taxon>Pseudomonadati</taxon>
        <taxon>Myxococcota</taxon>
        <taxon>Myxococcia</taxon>
        <taxon>Myxococcales</taxon>
        <taxon>Cystobacterineae</taxon>
        <taxon>Myxococcaceae</taxon>
        <taxon>Corallococcus</taxon>
    </lineage>
</organism>
<protein>
    <submittedName>
        <fullName evidence="2">Uncharacterized protein</fullName>
    </submittedName>
</protein>
<dbReference type="EMBL" id="RAWB01000049">
    <property type="protein sequence ID" value="RKH64545.1"/>
    <property type="molecule type" value="Genomic_DNA"/>
</dbReference>
<reference evidence="3" key="1">
    <citation type="submission" date="2018-09" db="EMBL/GenBank/DDBJ databases">
        <authorList>
            <person name="Livingstone P.G."/>
            <person name="Whitworth D.E."/>
        </authorList>
    </citation>
    <scope>NUCLEOTIDE SEQUENCE [LARGE SCALE GENOMIC DNA]</scope>
    <source>
        <strain evidence="3">CA051B</strain>
    </source>
</reference>
<accession>A0A3A8QE89</accession>
<comment type="caution">
    <text evidence="2">The sequence shown here is derived from an EMBL/GenBank/DDBJ whole genome shotgun (WGS) entry which is preliminary data.</text>
</comment>
<name>A0A3A8QE89_9BACT</name>
<evidence type="ECO:0000256" key="1">
    <source>
        <dbReference type="SAM" id="MobiDB-lite"/>
    </source>
</evidence>
<dbReference type="AlphaFoldDB" id="A0A3A8QE89"/>
<feature type="region of interest" description="Disordered" evidence="1">
    <location>
        <begin position="53"/>
        <end position="74"/>
    </location>
</feature>